<protein>
    <submittedName>
        <fullName evidence="1">Uncharacterized protein</fullName>
    </submittedName>
</protein>
<gene>
    <name evidence="1" type="ORF">WN51_02771</name>
</gene>
<dbReference type="AlphaFoldDB" id="A0A0M9A8N6"/>
<proteinExistence type="predicted"/>
<name>A0A0M9A8N6_9HYME</name>
<evidence type="ECO:0000313" key="2">
    <source>
        <dbReference type="Proteomes" id="UP000053105"/>
    </source>
</evidence>
<dbReference type="EMBL" id="KQ435711">
    <property type="protein sequence ID" value="KOX79505.1"/>
    <property type="molecule type" value="Genomic_DNA"/>
</dbReference>
<sequence length="33" mass="4040">MQVEEALKPTQIDDDLRFTKHLEIFIEFILLRH</sequence>
<dbReference type="Proteomes" id="UP000053105">
    <property type="component" value="Unassembled WGS sequence"/>
</dbReference>
<keyword evidence="2" id="KW-1185">Reference proteome</keyword>
<evidence type="ECO:0000313" key="1">
    <source>
        <dbReference type="EMBL" id="KOX79505.1"/>
    </source>
</evidence>
<reference evidence="1 2" key="1">
    <citation type="submission" date="2015-07" db="EMBL/GenBank/DDBJ databases">
        <title>The genome of Melipona quadrifasciata.</title>
        <authorList>
            <person name="Pan H."/>
            <person name="Kapheim K."/>
        </authorList>
    </citation>
    <scope>NUCLEOTIDE SEQUENCE [LARGE SCALE GENOMIC DNA]</scope>
    <source>
        <strain evidence="1">0111107301</strain>
        <tissue evidence="1">Whole body</tissue>
    </source>
</reference>
<organism evidence="1 2">
    <name type="scientific">Melipona quadrifasciata</name>
    <dbReference type="NCBI Taxonomy" id="166423"/>
    <lineage>
        <taxon>Eukaryota</taxon>
        <taxon>Metazoa</taxon>
        <taxon>Ecdysozoa</taxon>
        <taxon>Arthropoda</taxon>
        <taxon>Hexapoda</taxon>
        <taxon>Insecta</taxon>
        <taxon>Pterygota</taxon>
        <taxon>Neoptera</taxon>
        <taxon>Endopterygota</taxon>
        <taxon>Hymenoptera</taxon>
        <taxon>Apocrita</taxon>
        <taxon>Aculeata</taxon>
        <taxon>Apoidea</taxon>
        <taxon>Anthophila</taxon>
        <taxon>Apidae</taxon>
        <taxon>Melipona</taxon>
    </lineage>
</organism>
<accession>A0A0M9A8N6</accession>